<sequence length="154" mass="16695">MKPPICALCHKPCVCDGLADCGRWITFADYRPLPPGAAGHPAGLEWFCRQHRDAAAECSGLASKQAMAWLAAHRGGPAPNGSQSSAAELWVTDIGPQPIKVLALLRQADQLSPAQARQRMQPGGFRVLSADPHSLRRWHEIFSATGAQMEYRCP</sequence>
<accession>A0A6J4E152</accession>
<dbReference type="Proteomes" id="UP000509383">
    <property type="component" value="Chromosome"/>
</dbReference>
<dbReference type="Proteomes" id="UP001054892">
    <property type="component" value="Unassembled WGS sequence"/>
</dbReference>
<evidence type="ECO:0000313" key="1">
    <source>
        <dbReference type="EMBL" id="BCG22946.1"/>
    </source>
</evidence>
<dbReference type="KEGG" id="ptw:TUM18999_11370"/>
<reference evidence="1 3" key="1">
    <citation type="submission" date="2020-05" db="EMBL/GenBank/DDBJ databases">
        <title>Characterization of novel class B3 metallo-beta-lactamase from novel Pseudomonas species.</title>
        <authorList>
            <person name="Yamada K."/>
            <person name="Aoki K."/>
            <person name="Ishii Y."/>
        </authorList>
    </citation>
    <scope>NUCLEOTIDE SEQUENCE [LARGE SCALE GENOMIC DNA]</scope>
    <source>
        <strain evidence="1 3">TUM18999</strain>
        <strain evidence="2 4">TUM20286</strain>
    </source>
</reference>
<dbReference type="EMBL" id="BQKM01000006">
    <property type="protein sequence ID" value="GJN53367.1"/>
    <property type="molecule type" value="Genomic_DNA"/>
</dbReference>
<dbReference type="EMBL" id="AP023189">
    <property type="protein sequence ID" value="BCG22946.1"/>
    <property type="molecule type" value="Genomic_DNA"/>
</dbReference>
<name>A0A6J4E152_9PSED</name>
<organism evidence="1 3">
    <name type="scientific">Pseudomonas tohonis</name>
    <dbReference type="NCBI Taxonomy" id="2725477"/>
    <lineage>
        <taxon>Bacteria</taxon>
        <taxon>Pseudomonadati</taxon>
        <taxon>Pseudomonadota</taxon>
        <taxon>Gammaproteobacteria</taxon>
        <taxon>Pseudomonadales</taxon>
        <taxon>Pseudomonadaceae</taxon>
        <taxon>Pseudomonas</taxon>
    </lineage>
</organism>
<proteinExistence type="predicted"/>
<dbReference type="AlphaFoldDB" id="A0A6J4E152"/>
<dbReference type="RefSeq" id="WP_173173430.1">
    <property type="nucleotide sequence ID" value="NZ_AP023189.1"/>
</dbReference>
<keyword evidence="4" id="KW-1185">Reference proteome</keyword>
<evidence type="ECO:0000313" key="4">
    <source>
        <dbReference type="Proteomes" id="UP001054892"/>
    </source>
</evidence>
<gene>
    <name evidence="1" type="ORF">TUM18999_11370</name>
    <name evidence="2" type="ORF">TUM20286_31190</name>
</gene>
<evidence type="ECO:0000313" key="3">
    <source>
        <dbReference type="Proteomes" id="UP000509383"/>
    </source>
</evidence>
<protein>
    <submittedName>
        <fullName evidence="1">Uncharacterized protein</fullName>
    </submittedName>
</protein>
<evidence type="ECO:0000313" key="2">
    <source>
        <dbReference type="EMBL" id="GJN53367.1"/>
    </source>
</evidence>